<evidence type="ECO:0000256" key="3">
    <source>
        <dbReference type="ARBA" id="ARBA00022801"/>
    </source>
</evidence>
<accession>A0A401FVY3</accession>
<dbReference type="GO" id="GO:0006508">
    <property type="term" value="P:proteolysis"/>
    <property type="evidence" value="ECO:0007669"/>
    <property type="project" value="UniProtKB-KW"/>
</dbReference>
<evidence type="ECO:0000256" key="2">
    <source>
        <dbReference type="ARBA" id="ARBA00022670"/>
    </source>
</evidence>
<dbReference type="InterPro" id="IPR025392">
    <property type="entry name" value="DUF4124"/>
</dbReference>
<dbReference type="Gene3D" id="2.40.10.10">
    <property type="entry name" value="Trypsin-like serine proteases"/>
    <property type="match status" value="1"/>
</dbReference>
<dbReference type="Gene3D" id="2.40.10.120">
    <property type="match status" value="1"/>
</dbReference>
<keyword evidence="7" id="KW-1185">Reference proteome</keyword>
<name>A0A401FVY3_9BACT</name>
<evidence type="ECO:0000313" key="6">
    <source>
        <dbReference type="EMBL" id="GBC61104.1"/>
    </source>
</evidence>
<evidence type="ECO:0000256" key="4">
    <source>
        <dbReference type="SAM" id="SignalP"/>
    </source>
</evidence>
<proteinExistence type="inferred from homology"/>
<protein>
    <recommendedName>
        <fullName evidence="5">DUF4124 domain-containing protein</fullName>
    </recommendedName>
</protein>
<dbReference type="RefSeq" id="WP_166405023.1">
    <property type="nucleotide sequence ID" value="NZ_BEXT01000001.1"/>
</dbReference>
<feature type="signal peptide" evidence="4">
    <location>
        <begin position="1"/>
        <end position="24"/>
    </location>
</feature>
<dbReference type="EMBL" id="BEXT01000001">
    <property type="protein sequence ID" value="GBC61104.1"/>
    <property type="molecule type" value="Genomic_DNA"/>
</dbReference>
<keyword evidence="3" id="KW-0378">Hydrolase</keyword>
<sequence>MKKMIWLVPLFFFTSILCCNLCTAEIYKYKDENGVWRFTDSPTASPESTTSPESMEVVRGTAGDLSGLQDLEKALNDKFRPRNAIEKASLGTVTVKTPAGTGSGFFITNDGYILTNKHVIRGDENRQRETRKYIGKVDNRVKQIKKDFRAEKERLRKTKTYLDNYRKSVNAIKKDTRKNRAIREAEEAKYAMELEKYNAWKKDYEERKRDFESNRRQYETDKISYKRSNSIAQLTQTFKIILKDDTELDVYLVSASSQYDLALLKLDRYKTPKLTPAQARQVAQGGRVYAIGSPIGLGDSVSSGVLSGFDRGYIQTNAQIYPGNSGGPLINESGEVIGINTLKQITYKFEGLGFAIPVQKAISEFGIRAN</sequence>
<keyword evidence="4" id="KW-0732">Signal</keyword>
<organism evidence="6 7">
    <name type="scientific">Desulfonema ishimotonii</name>
    <dbReference type="NCBI Taxonomy" id="45657"/>
    <lineage>
        <taxon>Bacteria</taxon>
        <taxon>Pseudomonadati</taxon>
        <taxon>Thermodesulfobacteriota</taxon>
        <taxon>Desulfobacteria</taxon>
        <taxon>Desulfobacterales</taxon>
        <taxon>Desulfococcaceae</taxon>
        <taxon>Desulfonema</taxon>
    </lineage>
</organism>
<dbReference type="AlphaFoldDB" id="A0A401FVY3"/>
<dbReference type="PANTHER" id="PTHR43343:SF3">
    <property type="entry name" value="PROTEASE DO-LIKE 8, CHLOROPLASTIC"/>
    <property type="match status" value="1"/>
</dbReference>
<evidence type="ECO:0000256" key="1">
    <source>
        <dbReference type="ARBA" id="ARBA00010541"/>
    </source>
</evidence>
<keyword evidence="2" id="KW-0645">Protease</keyword>
<feature type="domain" description="DUF4124" evidence="5">
    <location>
        <begin position="16"/>
        <end position="57"/>
    </location>
</feature>
<evidence type="ECO:0000313" key="7">
    <source>
        <dbReference type="Proteomes" id="UP000288096"/>
    </source>
</evidence>
<gene>
    <name evidence="6" type="ORF">DENIS_2064</name>
</gene>
<feature type="chain" id="PRO_5019570039" description="DUF4124 domain-containing protein" evidence="4">
    <location>
        <begin position="25"/>
        <end position="370"/>
    </location>
</feature>
<dbReference type="Pfam" id="PF13511">
    <property type="entry name" value="DUF4124"/>
    <property type="match status" value="1"/>
</dbReference>
<dbReference type="SUPFAM" id="SSF50494">
    <property type="entry name" value="Trypsin-like serine proteases"/>
    <property type="match status" value="1"/>
</dbReference>
<evidence type="ECO:0000259" key="5">
    <source>
        <dbReference type="Pfam" id="PF13511"/>
    </source>
</evidence>
<reference evidence="7" key="1">
    <citation type="submission" date="2017-11" db="EMBL/GenBank/DDBJ databases">
        <authorList>
            <person name="Watanabe M."/>
            <person name="Kojima H."/>
        </authorList>
    </citation>
    <scope>NUCLEOTIDE SEQUENCE [LARGE SCALE GENOMIC DNA]</scope>
    <source>
        <strain evidence="7">Tokyo 01</strain>
    </source>
</reference>
<comment type="caution">
    <text evidence="6">The sequence shown here is derived from an EMBL/GenBank/DDBJ whole genome shotgun (WGS) entry which is preliminary data.</text>
</comment>
<dbReference type="PANTHER" id="PTHR43343">
    <property type="entry name" value="PEPTIDASE S12"/>
    <property type="match status" value="1"/>
</dbReference>
<dbReference type="Proteomes" id="UP000288096">
    <property type="component" value="Unassembled WGS sequence"/>
</dbReference>
<dbReference type="InterPro" id="IPR051201">
    <property type="entry name" value="Chloro_Bact_Ser_Proteases"/>
</dbReference>
<dbReference type="InterPro" id="IPR009003">
    <property type="entry name" value="Peptidase_S1_PA"/>
</dbReference>
<dbReference type="Pfam" id="PF13365">
    <property type="entry name" value="Trypsin_2"/>
    <property type="match status" value="1"/>
</dbReference>
<dbReference type="InterPro" id="IPR043504">
    <property type="entry name" value="Peptidase_S1_PA_chymotrypsin"/>
</dbReference>
<reference evidence="7" key="2">
    <citation type="submission" date="2019-01" db="EMBL/GenBank/DDBJ databases">
        <title>Genome sequence of Desulfonema ishimotonii strain Tokyo 01.</title>
        <authorList>
            <person name="Fukui M."/>
        </authorList>
    </citation>
    <scope>NUCLEOTIDE SEQUENCE [LARGE SCALE GENOMIC DNA]</scope>
    <source>
        <strain evidence="7">Tokyo 01</strain>
    </source>
</reference>
<dbReference type="GO" id="GO:0008233">
    <property type="term" value="F:peptidase activity"/>
    <property type="evidence" value="ECO:0007669"/>
    <property type="project" value="UniProtKB-KW"/>
</dbReference>
<comment type="similarity">
    <text evidence="1">Belongs to the peptidase S1C family.</text>
</comment>